<keyword evidence="3" id="KW-1185">Reference proteome</keyword>
<accession>A0AAE0P450</accession>
<feature type="region of interest" description="Disordered" evidence="1">
    <location>
        <begin position="116"/>
        <end position="138"/>
    </location>
</feature>
<comment type="caution">
    <text evidence="2">The sequence shown here is derived from an EMBL/GenBank/DDBJ whole genome shotgun (WGS) entry which is preliminary data.</text>
</comment>
<feature type="compositionally biased region" description="Polar residues" evidence="1">
    <location>
        <begin position="125"/>
        <end position="134"/>
    </location>
</feature>
<protein>
    <submittedName>
        <fullName evidence="2">Uncharacterized protein</fullName>
    </submittedName>
</protein>
<reference evidence="2" key="1">
    <citation type="journal article" date="2023" name="Mol. Phylogenet. Evol.">
        <title>Genome-scale phylogeny and comparative genomics of the fungal order Sordariales.</title>
        <authorList>
            <person name="Hensen N."/>
            <person name="Bonometti L."/>
            <person name="Westerberg I."/>
            <person name="Brannstrom I.O."/>
            <person name="Guillou S."/>
            <person name="Cros-Aarteil S."/>
            <person name="Calhoun S."/>
            <person name="Haridas S."/>
            <person name="Kuo A."/>
            <person name="Mondo S."/>
            <person name="Pangilinan J."/>
            <person name="Riley R."/>
            <person name="LaButti K."/>
            <person name="Andreopoulos B."/>
            <person name="Lipzen A."/>
            <person name="Chen C."/>
            <person name="Yan M."/>
            <person name="Daum C."/>
            <person name="Ng V."/>
            <person name="Clum A."/>
            <person name="Steindorff A."/>
            <person name="Ohm R.A."/>
            <person name="Martin F."/>
            <person name="Silar P."/>
            <person name="Natvig D.O."/>
            <person name="Lalanne C."/>
            <person name="Gautier V."/>
            <person name="Ament-Velasquez S.L."/>
            <person name="Kruys A."/>
            <person name="Hutchinson M.I."/>
            <person name="Powell A.J."/>
            <person name="Barry K."/>
            <person name="Miller A.N."/>
            <person name="Grigoriev I.V."/>
            <person name="Debuchy R."/>
            <person name="Gladieux P."/>
            <person name="Hiltunen Thoren M."/>
            <person name="Johannesson H."/>
        </authorList>
    </citation>
    <scope>NUCLEOTIDE SEQUENCE</scope>
    <source>
        <strain evidence="2">CBS 232.78</strain>
    </source>
</reference>
<evidence type="ECO:0000313" key="3">
    <source>
        <dbReference type="Proteomes" id="UP001285441"/>
    </source>
</evidence>
<name>A0AAE0P450_9PEZI</name>
<dbReference type="Proteomes" id="UP001285441">
    <property type="component" value="Unassembled WGS sequence"/>
</dbReference>
<proteinExistence type="predicted"/>
<evidence type="ECO:0000313" key="2">
    <source>
        <dbReference type="EMBL" id="KAK3392870.1"/>
    </source>
</evidence>
<dbReference type="AlphaFoldDB" id="A0AAE0P450"/>
<evidence type="ECO:0000256" key="1">
    <source>
        <dbReference type="SAM" id="MobiDB-lite"/>
    </source>
</evidence>
<sequence length="292" mass="32022">MTSFANPLFCGSSSTHGLTSLGFAGPAPPLPSPGYPYGYPVTDNGCSQGSVSLGLARHHTPTPFRPRQTPFLYSPQPEATDGQSGLIERPCLAPHRRGILPLKGCLKKSAASESSSSGRRVVFFPSTSGDASDPQTRDIITGEECTPHARTRLEWKADSAARKPPAPAPSPEAVVAVRPPPVSRKREPVWPFLEDQTMKGISPEEIGPELAQAIAEEEELDRRYTIAVMHSRLNARATSRCADKLHRHLHPEVLWSKFRRHREQQARVHLAKVADLIDQFANLSLDDSDIIY</sequence>
<gene>
    <name evidence="2" type="ORF">B0H63DRAFT_516086</name>
</gene>
<dbReference type="EMBL" id="JAULSW010000001">
    <property type="protein sequence ID" value="KAK3392870.1"/>
    <property type="molecule type" value="Genomic_DNA"/>
</dbReference>
<organism evidence="2 3">
    <name type="scientific">Podospora didyma</name>
    <dbReference type="NCBI Taxonomy" id="330526"/>
    <lineage>
        <taxon>Eukaryota</taxon>
        <taxon>Fungi</taxon>
        <taxon>Dikarya</taxon>
        <taxon>Ascomycota</taxon>
        <taxon>Pezizomycotina</taxon>
        <taxon>Sordariomycetes</taxon>
        <taxon>Sordariomycetidae</taxon>
        <taxon>Sordariales</taxon>
        <taxon>Podosporaceae</taxon>
        <taxon>Podospora</taxon>
    </lineage>
</organism>
<reference evidence="2" key="2">
    <citation type="submission" date="2023-06" db="EMBL/GenBank/DDBJ databases">
        <authorList>
            <consortium name="Lawrence Berkeley National Laboratory"/>
            <person name="Haridas S."/>
            <person name="Hensen N."/>
            <person name="Bonometti L."/>
            <person name="Westerberg I."/>
            <person name="Brannstrom I.O."/>
            <person name="Guillou S."/>
            <person name="Cros-Aarteil S."/>
            <person name="Calhoun S."/>
            <person name="Kuo A."/>
            <person name="Mondo S."/>
            <person name="Pangilinan J."/>
            <person name="Riley R."/>
            <person name="LaButti K."/>
            <person name="Andreopoulos B."/>
            <person name="Lipzen A."/>
            <person name="Chen C."/>
            <person name="Yanf M."/>
            <person name="Daum C."/>
            <person name="Ng V."/>
            <person name="Clum A."/>
            <person name="Steindorff A."/>
            <person name="Ohm R."/>
            <person name="Martin F."/>
            <person name="Silar P."/>
            <person name="Natvig D."/>
            <person name="Lalanne C."/>
            <person name="Gautier V."/>
            <person name="Ament-velasquez S.L."/>
            <person name="Kruys A."/>
            <person name="Hutchinson M.I."/>
            <person name="Powell A.J."/>
            <person name="Barry K."/>
            <person name="Miller A.N."/>
            <person name="Grigoriev I.V."/>
            <person name="Debuchy R."/>
            <person name="Gladieux P."/>
            <person name="Thoren M.H."/>
            <person name="Johannesson H."/>
        </authorList>
    </citation>
    <scope>NUCLEOTIDE SEQUENCE</scope>
    <source>
        <strain evidence="2">CBS 232.78</strain>
    </source>
</reference>